<protein>
    <submittedName>
        <fullName evidence="1">Uncharacterized protein</fullName>
    </submittedName>
</protein>
<keyword evidence="2" id="KW-1185">Reference proteome</keyword>
<proteinExistence type="predicted"/>
<dbReference type="EMBL" id="BMTU01000008">
    <property type="protein sequence ID" value="GGQ91099.1"/>
    <property type="molecule type" value="Genomic_DNA"/>
</dbReference>
<evidence type="ECO:0000313" key="2">
    <source>
        <dbReference type="Proteomes" id="UP000656732"/>
    </source>
</evidence>
<reference evidence="1" key="2">
    <citation type="submission" date="2020-09" db="EMBL/GenBank/DDBJ databases">
        <authorList>
            <person name="Sun Q."/>
            <person name="Ohkuma M."/>
        </authorList>
    </citation>
    <scope>NUCLEOTIDE SEQUENCE</scope>
    <source>
        <strain evidence="1">JCM 4403</strain>
    </source>
</reference>
<reference evidence="1" key="1">
    <citation type="journal article" date="2014" name="Int. J. Syst. Evol. Microbiol.">
        <title>Complete genome sequence of Corynebacterium casei LMG S-19264T (=DSM 44701T), isolated from a smear-ripened cheese.</title>
        <authorList>
            <consortium name="US DOE Joint Genome Institute (JGI-PGF)"/>
            <person name="Walter F."/>
            <person name="Albersmeier A."/>
            <person name="Kalinowski J."/>
            <person name="Ruckert C."/>
        </authorList>
    </citation>
    <scope>NUCLEOTIDE SEQUENCE</scope>
    <source>
        <strain evidence="1">JCM 4403</strain>
    </source>
</reference>
<accession>A0A918BVM2</accession>
<gene>
    <name evidence="1" type="ORF">GCM10010280_43490</name>
</gene>
<organism evidence="1 2">
    <name type="scientific">Streptomyces pilosus</name>
    <dbReference type="NCBI Taxonomy" id="28893"/>
    <lineage>
        <taxon>Bacteria</taxon>
        <taxon>Bacillati</taxon>
        <taxon>Actinomycetota</taxon>
        <taxon>Actinomycetes</taxon>
        <taxon>Kitasatosporales</taxon>
        <taxon>Streptomycetaceae</taxon>
        <taxon>Streptomyces</taxon>
    </lineage>
</organism>
<evidence type="ECO:0000313" key="1">
    <source>
        <dbReference type="EMBL" id="GGQ91099.1"/>
    </source>
</evidence>
<dbReference type="AlphaFoldDB" id="A0A918BVM2"/>
<name>A0A918BVM2_9ACTN</name>
<comment type="caution">
    <text evidence="1">The sequence shown here is derived from an EMBL/GenBank/DDBJ whole genome shotgun (WGS) entry which is preliminary data.</text>
</comment>
<sequence length="271" mass="29625">MFSHFPPYSAPVEAASKRRPLRPALRNVPGLSVNVPRKIKPVKASAKVSACPSLRKLNGSSEASFQKVSFLKYLLMNLPPTSPKMLPKSPANAPATADWPMSVQSNWWRRRSGSSGAVMEISCEAKETNASWIASSSTDSGVGMACPSRWRSSRMVSAVRAFWMAISVSDVPPVKTASAAIRASSMFIRMNSRRIWYFASDSLMERSICREPSSRSSSENFCRWFWPSSSTKSFIAATNSPAIRGGSEFPAVEIAPFIASDRSLTSSASRL</sequence>
<dbReference type="Proteomes" id="UP000656732">
    <property type="component" value="Unassembled WGS sequence"/>
</dbReference>